<dbReference type="Proteomes" id="UP000887116">
    <property type="component" value="Unassembled WGS sequence"/>
</dbReference>
<protein>
    <submittedName>
        <fullName evidence="2">Uncharacterized protein</fullName>
    </submittedName>
</protein>
<evidence type="ECO:0000313" key="3">
    <source>
        <dbReference type="Proteomes" id="UP000887116"/>
    </source>
</evidence>
<feature type="region of interest" description="Disordered" evidence="1">
    <location>
        <begin position="18"/>
        <end position="50"/>
    </location>
</feature>
<evidence type="ECO:0000313" key="2">
    <source>
        <dbReference type="EMBL" id="GFR28129.1"/>
    </source>
</evidence>
<accession>A0A8X6ITD7</accession>
<dbReference type="AlphaFoldDB" id="A0A8X6ITD7"/>
<comment type="caution">
    <text evidence="2">The sequence shown here is derived from an EMBL/GenBank/DDBJ whole genome shotgun (WGS) entry which is preliminary data.</text>
</comment>
<gene>
    <name evidence="2" type="ORF">TNCT_546291</name>
</gene>
<name>A0A8X6ITD7_TRICU</name>
<feature type="compositionally biased region" description="Basic and acidic residues" evidence="1">
    <location>
        <begin position="18"/>
        <end position="27"/>
    </location>
</feature>
<keyword evidence="3" id="KW-1185">Reference proteome</keyword>
<evidence type="ECO:0000256" key="1">
    <source>
        <dbReference type="SAM" id="MobiDB-lite"/>
    </source>
</evidence>
<proteinExistence type="predicted"/>
<dbReference type="EMBL" id="BMAO01038986">
    <property type="protein sequence ID" value="GFR28129.1"/>
    <property type="molecule type" value="Genomic_DNA"/>
</dbReference>
<sequence>MDIFCVVAYYRISERRPLNPRARDSPDSSRSVSQPVLPKVSQRAGSSELVSSELHHGTTFSNSLSVDFQRSLKIFLEKENQHLSTIAGKAGSVVNRIKLLRDWTKDGDLRC</sequence>
<reference evidence="2" key="1">
    <citation type="submission" date="2020-07" db="EMBL/GenBank/DDBJ databases">
        <title>Multicomponent nature underlies the extraordinary mechanical properties of spider dragline silk.</title>
        <authorList>
            <person name="Kono N."/>
            <person name="Nakamura H."/>
            <person name="Mori M."/>
            <person name="Yoshida Y."/>
            <person name="Ohtoshi R."/>
            <person name="Malay A.D."/>
            <person name="Moran D.A.P."/>
            <person name="Tomita M."/>
            <person name="Numata K."/>
            <person name="Arakawa K."/>
        </authorList>
    </citation>
    <scope>NUCLEOTIDE SEQUENCE</scope>
</reference>
<organism evidence="2 3">
    <name type="scientific">Trichonephila clavata</name>
    <name type="common">Joro spider</name>
    <name type="synonym">Nephila clavata</name>
    <dbReference type="NCBI Taxonomy" id="2740835"/>
    <lineage>
        <taxon>Eukaryota</taxon>
        <taxon>Metazoa</taxon>
        <taxon>Ecdysozoa</taxon>
        <taxon>Arthropoda</taxon>
        <taxon>Chelicerata</taxon>
        <taxon>Arachnida</taxon>
        <taxon>Araneae</taxon>
        <taxon>Araneomorphae</taxon>
        <taxon>Entelegynae</taxon>
        <taxon>Araneoidea</taxon>
        <taxon>Nephilidae</taxon>
        <taxon>Trichonephila</taxon>
    </lineage>
</organism>